<accession>A0ABT0T5W5</accession>
<sequence>MNNYMEKIIKTIFFAAVLTMACPLTAGGDIIGFWQPYSRTAQWLGSMTVAPDQLSFEAGPTAQLEPVRTGGSIFRITNAQDDSYLECGGKPVNYVGFHVLDNGLLAFLHYRADAPPAEPTGRNSMEVIRNGACAVIFYAR</sequence>
<name>A0ABT0T5W5_9GAMM</name>
<evidence type="ECO:0008006" key="3">
    <source>
        <dbReference type="Google" id="ProtNLM"/>
    </source>
</evidence>
<reference evidence="1" key="1">
    <citation type="submission" date="2022-05" db="EMBL/GenBank/DDBJ databases">
        <title>Halomonas geminus sp. nov. and Halomonas llamarensis sp. nov. isolated from high-altitude salars of the Atacama Desert.</title>
        <authorList>
            <person name="Hintersatz C."/>
            <person name="Rojas L.A."/>
            <person name="Wei T.-S."/>
            <person name="Kutschke S."/>
            <person name="Lehmann F."/>
            <person name="Jain R."/>
            <person name="Pollmann K."/>
        </authorList>
    </citation>
    <scope>NUCLEOTIDE SEQUENCE</scope>
    <source>
        <strain evidence="1">ATCH28</strain>
    </source>
</reference>
<evidence type="ECO:0000313" key="1">
    <source>
        <dbReference type="EMBL" id="MCL7942297.1"/>
    </source>
</evidence>
<dbReference type="RefSeq" id="WP_250063958.1">
    <property type="nucleotide sequence ID" value="NZ_JAMJPK010000013.1"/>
</dbReference>
<dbReference type="Proteomes" id="UP001165369">
    <property type="component" value="Unassembled WGS sequence"/>
</dbReference>
<keyword evidence="2" id="KW-1185">Reference proteome</keyword>
<organism evidence="1 2">
    <name type="scientific">Halomonas gemina</name>
    <dbReference type="NCBI Taxonomy" id="2945105"/>
    <lineage>
        <taxon>Bacteria</taxon>
        <taxon>Pseudomonadati</taxon>
        <taxon>Pseudomonadota</taxon>
        <taxon>Gammaproteobacteria</taxon>
        <taxon>Oceanospirillales</taxon>
        <taxon>Halomonadaceae</taxon>
        <taxon>Halomonas</taxon>
    </lineage>
</organism>
<comment type="caution">
    <text evidence="1">The sequence shown here is derived from an EMBL/GenBank/DDBJ whole genome shotgun (WGS) entry which is preliminary data.</text>
</comment>
<proteinExistence type="predicted"/>
<protein>
    <recommendedName>
        <fullName evidence="3">Lipocalin-like domain-containing protein</fullName>
    </recommendedName>
</protein>
<gene>
    <name evidence="1" type="ORF">M8009_18665</name>
</gene>
<evidence type="ECO:0000313" key="2">
    <source>
        <dbReference type="Proteomes" id="UP001165369"/>
    </source>
</evidence>
<dbReference type="EMBL" id="JAMJPK010000013">
    <property type="protein sequence ID" value="MCL7942297.1"/>
    <property type="molecule type" value="Genomic_DNA"/>
</dbReference>
<dbReference type="PROSITE" id="PS51257">
    <property type="entry name" value="PROKAR_LIPOPROTEIN"/>
    <property type="match status" value="1"/>
</dbReference>